<feature type="compositionally biased region" description="Polar residues" evidence="1">
    <location>
        <begin position="28"/>
        <end position="41"/>
    </location>
</feature>
<feature type="compositionally biased region" description="Basic and acidic residues" evidence="1">
    <location>
        <begin position="212"/>
        <end position="223"/>
    </location>
</feature>
<dbReference type="OrthoDB" id="1714508at2759"/>
<organism evidence="2 3">
    <name type="scientific">Aulographum hederae CBS 113979</name>
    <dbReference type="NCBI Taxonomy" id="1176131"/>
    <lineage>
        <taxon>Eukaryota</taxon>
        <taxon>Fungi</taxon>
        <taxon>Dikarya</taxon>
        <taxon>Ascomycota</taxon>
        <taxon>Pezizomycotina</taxon>
        <taxon>Dothideomycetes</taxon>
        <taxon>Pleosporomycetidae</taxon>
        <taxon>Aulographales</taxon>
        <taxon>Aulographaceae</taxon>
    </lineage>
</organism>
<feature type="region of interest" description="Disordered" evidence="1">
    <location>
        <begin position="1"/>
        <end position="136"/>
    </location>
</feature>
<dbReference type="PANTHER" id="PTHR13464">
    <property type="entry name" value="TRANSCRIPTIONAL REGULATOR PROTEIN HCNGP"/>
    <property type="match status" value="1"/>
</dbReference>
<name>A0A6G1H3N1_9PEZI</name>
<evidence type="ECO:0008006" key="4">
    <source>
        <dbReference type="Google" id="ProtNLM"/>
    </source>
</evidence>
<dbReference type="EMBL" id="ML977151">
    <property type="protein sequence ID" value="KAF1987821.1"/>
    <property type="molecule type" value="Genomic_DNA"/>
</dbReference>
<dbReference type="Pfam" id="PF07818">
    <property type="entry name" value="HCNGP"/>
    <property type="match status" value="1"/>
</dbReference>
<feature type="compositionally biased region" description="Basic and acidic residues" evidence="1">
    <location>
        <begin position="242"/>
        <end position="252"/>
    </location>
</feature>
<proteinExistence type="predicted"/>
<evidence type="ECO:0000313" key="2">
    <source>
        <dbReference type="EMBL" id="KAF1987821.1"/>
    </source>
</evidence>
<protein>
    <recommendedName>
        <fullName evidence="4">HCNGP-domain-containing protein</fullName>
    </recommendedName>
</protein>
<feature type="region of interest" description="Disordered" evidence="1">
    <location>
        <begin position="211"/>
        <end position="314"/>
    </location>
</feature>
<dbReference type="InterPro" id="IPR012479">
    <property type="entry name" value="SAP30BP"/>
</dbReference>
<sequence length="314" mass="33704">MLGLEYSSSEDEEVEQKTQPPPREDKTNGTSQPFTQAQEQNAKPRSDAPKSKPPSKPDAQNEEPPTSVAEGPAQGPTMPSTHAQESTSDNPSQPTSAPGSPYTTSRAAIRNLTMPPIPNLSIPSSPPGSPNPTTSAKVAKFLSLKQQGVHFNSKLASSTRLSNPGLFNQLCQFAGLSQEQTYASSLPEDLAVPTGWPKWAYVDELGKAQARISKERQEERARGQAEGLGQRFATATATASKEGVKSKGETPDSRGAGVAEKGRGGLDRDGGKGSAAPEKRKSRFDDRPRDDGGERKSRFDQRPVVAGRKRSRER</sequence>
<accession>A0A6G1H3N1</accession>
<dbReference type="GO" id="GO:0005634">
    <property type="term" value="C:nucleus"/>
    <property type="evidence" value="ECO:0007669"/>
    <property type="project" value="TreeGrafter"/>
</dbReference>
<evidence type="ECO:0000313" key="3">
    <source>
        <dbReference type="Proteomes" id="UP000800041"/>
    </source>
</evidence>
<dbReference type="Proteomes" id="UP000800041">
    <property type="component" value="Unassembled WGS sequence"/>
</dbReference>
<evidence type="ECO:0000256" key="1">
    <source>
        <dbReference type="SAM" id="MobiDB-lite"/>
    </source>
</evidence>
<gene>
    <name evidence="2" type="ORF">K402DRAFT_375308</name>
</gene>
<feature type="compositionally biased region" description="Polar residues" evidence="1">
    <location>
        <begin position="77"/>
        <end position="106"/>
    </location>
</feature>
<dbReference type="PANTHER" id="PTHR13464:SF0">
    <property type="entry name" value="SAP30-BINDING PROTEIN"/>
    <property type="match status" value="1"/>
</dbReference>
<feature type="compositionally biased region" description="Basic and acidic residues" evidence="1">
    <location>
        <begin position="260"/>
        <end position="301"/>
    </location>
</feature>
<dbReference type="AlphaFoldDB" id="A0A6G1H3N1"/>
<keyword evidence="3" id="KW-1185">Reference proteome</keyword>
<reference evidence="2" key="1">
    <citation type="journal article" date="2020" name="Stud. Mycol.">
        <title>101 Dothideomycetes genomes: a test case for predicting lifestyles and emergence of pathogens.</title>
        <authorList>
            <person name="Haridas S."/>
            <person name="Albert R."/>
            <person name="Binder M."/>
            <person name="Bloem J."/>
            <person name="Labutti K."/>
            <person name="Salamov A."/>
            <person name="Andreopoulos B."/>
            <person name="Baker S."/>
            <person name="Barry K."/>
            <person name="Bills G."/>
            <person name="Bluhm B."/>
            <person name="Cannon C."/>
            <person name="Castanera R."/>
            <person name="Culley D."/>
            <person name="Daum C."/>
            <person name="Ezra D."/>
            <person name="Gonzalez J."/>
            <person name="Henrissat B."/>
            <person name="Kuo A."/>
            <person name="Liang C."/>
            <person name="Lipzen A."/>
            <person name="Lutzoni F."/>
            <person name="Magnuson J."/>
            <person name="Mondo S."/>
            <person name="Nolan M."/>
            <person name="Ohm R."/>
            <person name="Pangilinan J."/>
            <person name="Park H.-J."/>
            <person name="Ramirez L."/>
            <person name="Alfaro M."/>
            <person name="Sun H."/>
            <person name="Tritt A."/>
            <person name="Yoshinaga Y."/>
            <person name="Zwiers L.-H."/>
            <person name="Turgeon B."/>
            <person name="Goodwin S."/>
            <person name="Spatafora J."/>
            <person name="Crous P."/>
            <person name="Grigoriev I."/>
        </authorList>
    </citation>
    <scope>NUCLEOTIDE SEQUENCE</scope>
    <source>
        <strain evidence="2">CBS 113979</strain>
    </source>
</reference>
<dbReference type="GO" id="GO:0006355">
    <property type="term" value="P:regulation of DNA-templated transcription"/>
    <property type="evidence" value="ECO:0007669"/>
    <property type="project" value="InterPro"/>
</dbReference>